<sequence>MLSWLSSASSSSGLLPCGAFTIHDQLVVALIRHPTAATPSCSPPSRLGDPLPQPHGAELDEAIVGEARRLHGHVEEMVQKKTEQERLLVWKDAARSVSLRVHTNGDDDEAVQFGSTRNSSHSVRASIDILELNCLRRGLLLDAYIWDQRPCYLDALLKTDSHVSNPSNPSILLDVRLKNWKDDLLEGDTKISTHFSNSSGSPRKSLLYTESCLNHTQPMSETNLQIDLVDHRVDDVEDLDNVFSRFDGEKERTITKGSIDMEPIERLPSLAYNNCFFLDETFEEITHDMATTVADAVEILE</sequence>
<name>A0A8J5T2C1_ZIZPA</name>
<organism evidence="1 2">
    <name type="scientific">Zizania palustris</name>
    <name type="common">Northern wild rice</name>
    <dbReference type="NCBI Taxonomy" id="103762"/>
    <lineage>
        <taxon>Eukaryota</taxon>
        <taxon>Viridiplantae</taxon>
        <taxon>Streptophyta</taxon>
        <taxon>Embryophyta</taxon>
        <taxon>Tracheophyta</taxon>
        <taxon>Spermatophyta</taxon>
        <taxon>Magnoliopsida</taxon>
        <taxon>Liliopsida</taxon>
        <taxon>Poales</taxon>
        <taxon>Poaceae</taxon>
        <taxon>BOP clade</taxon>
        <taxon>Oryzoideae</taxon>
        <taxon>Oryzeae</taxon>
        <taxon>Zizaniinae</taxon>
        <taxon>Zizania</taxon>
    </lineage>
</organism>
<reference evidence="1" key="2">
    <citation type="submission" date="2021-02" db="EMBL/GenBank/DDBJ databases">
        <authorList>
            <person name="Kimball J.A."/>
            <person name="Haas M.W."/>
            <person name="Macchietto M."/>
            <person name="Kono T."/>
            <person name="Duquette J."/>
            <person name="Shao M."/>
        </authorList>
    </citation>
    <scope>NUCLEOTIDE SEQUENCE</scope>
    <source>
        <tissue evidence="1">Fresh leaf tissue</tissue>
    </source>
</reference>
<reference evidence="1" key="1">
    <citation type="journal article" date="2021" name="bioRxiv">
        <title>Whole Genome Assembly and Annotation of Northern Wild Rice, Zizania palustris L., Supports a Whole Genome Duplication in the Zizania Genus.</title>
        <authorList>
            <person name="Haas M."/>
            <person name="Kono T."/>
            <person name="Macchietto M."/>
            <person name="Millas R."/>
            <person name="McGilp L."/>
            <person name="Shao M."/>
            <person name="Duquette J."/>
            <person name="Hirsch C.N."/>
            <person name="Kimball J."/>
        </authorList>
    </citation>
    <scope>NUCLEOTIDE SEQUENCE</scope>
    <source>
        <tissue evidence="1">Fresh leaf tissue</tissue>
    </source>
</reference>
<dbReference type="EMBL" id="JAAALK010000283">
    <property type="protein sequence ID" value="KAG8076402.1"/>
    <property type="molecule type" value="Genomic_DNA"/>
</dbReference>
<dbReference type="Proteomes" id="UP000729402">
    <property type="component" value="Unassembled WGS sequence"/>
</dbReference>
<accession>A0A8J5T2C1</accession>
<protein>
    <submittedName>
        <fullName evidence="1">Uncharacterized protein</fullName>
    </submittedName>
</protein>
<gene>
    <name evidence="1" type="ORF">GUJ93_ZPchr0006g45589</name>
</gene>
<proteinExistence type="predicted"/>
<dbReference type="AlphaFoldDB" id="A0A8J5T2C1"/>
<keyword evidence="2" id="KW-1185">Reference proteome</keyword>
<comment type="caution">
    <text evidence="1">The sequence shown here is derived from an EMBL/GenBank/DDBJ whole genome shotgun (WGS) entry which is preliminary data.</text>
</comment>
<evidence type="ECO:0000313" key="2">
    <source>
        <dbReference type="Proteomes" id="UP000729402"/>
    </source>
</evidence>
<dbReference type="OrthoDB" id="158357at2759"/>
<evidence type="ECO:0000313" key="1">
    <source>
        <dbReference type="EMBL" id="KAG8076402.1"/>
    </source>
</evidence>